<dbReference type="RefSeq" id="WP_178371565.1">
    <property type="nucleotide sequence ID" value="NZ_FRCY01000022.1"/>
</dbReference>
<dbReference type="PIRSF" id="PIRSF020736">
    <property type="entry name" value="MiaE"/>
    <property type="match status" value="1"/>
</dbReference>
<name>A0A1M7QRL2_9BACT</name>
<accession>A0A1M7QRL2</accession>
<dbReference type="GO" id="GO:0045301">
    <property type="term" value="F:tRNA 2-(methylsulfanyl)-N(6)-isopentenyladenosine(37) hydroxylase activity"/>
    <property type="evidence" value="ECO:0007669"/>
    <property type="project" value="InterPro"/>
</dbReference>
<dbReference type="EMBL" id="FRCY01000022">
    <property type="protein sequence ID" value="SHN34159.1"/>
    <property type="molecule type" value="Genomic_DNA"/>
</dbReference>
<evidence type="ECO:0000313" key="1">
    <source>
        <dbReference type="EMBL" id="SHN34159.1"/>
    </source>
</evidence>
<dbReference type="Gene3D" id="1.20.1260.10">
    <property type="match status" value="1"/>
</dbReference>
<gene>
    <name evidence="1" type="ORF">SAMN04488057_12253</name>
</gene>
<organism evidence="1 2">
    <name type="scientific">Cyclobacterium lianum</name>
    <dbReference type="NCBI Taxonomy" id="388280"/>
    <lineage>
        <taxon>Bacteria</taxon>
        <taxon>Pseudomonadati</taxon>
        <taxon>Bacteroidota</taxon>
        <taxon>Cytophagia</taxon>
        <taxon>Cytophagales</taxon>
        <taxon>Cyclobacteriaceae</taxon>
        <taxon>Cyclobacterium</taxon>
    </lineage>
</organism>
<proteinExistence type="predicted"/>
<dbReference type="SUPFAM" id="SSF47240">
    <property type="entry name" value="Ferritin-like"/>
    <property type="match status" value="1"/>
</dbReference>
<dbReference type="InterPro" id="IPR012347">
    <property type="entry name" value="Ferritin-like"/>
</dbReference>
<dbReference type="PANTHER" id="PTHR42637:SF1">
    <property type="entry name" value="TRNA 2-(METHYLSULFANYL)-N(6)-ISOPENTENYLADENOSINE(37) HYDROXYLASE"/>
    <property type="match status" value="1"/>
</dbReference>
<keyword evidence="2" id="KW-1185">Reference proteome</keyword>
<dbReference type="GO" id="GO:0006400">
    <property type="term" value="P:tRNA modification"/>
    <property type="evidence" value="ECO:0007669"/>
    <property type="project" value="InterPro"/>
</dbReference>
<dbReference type="Proteomes" id="UP000184513">
    <property type="component" value="Unassembled WGS sequence"/>
</dbReference>
<evidence type="ECO:0000313" key="2">
    <source>
        <dbReference type="Proteomes" id="UP000184513"/>
    </source>
</evidence>
<protein>
    <submittedName>
        <fullName evidence="1">tRNA-(Ms[2]io[6]A)-hydroxylase</fullName>
    </submittedName>
</protein>
<dbReference type="Pfam" id="PF06175">
    <property type="entry name" value="MiaE"/>
    <property type="match status" value="1"/>
</dbReference>
<dbReference type="CDD" id="cd07910">
    <property type="entry name" value="MiaE"/>
    <property type="match status" value="1"/>
</dbReference>
<dbReference type="PANTHER" id="PTHR42637">
    <property type="entry name" value="TRNA-(MS[2]IO[6]A)-HYDROXYLASE"/>
    <property type="match status" value="1"/>
</dbReference>
<dbReference type="STRING" id="388280.SAMN04488057_12253"/>
<sequence length="203" mass="24432">MSWQESTQQKMLHLQLPTDPRWVDVAKMRLEDILVDHAYCEQKAASSCISLIIKFPEFDRMVDVLSPVVAEEWEHFEAVMQQIRKRGYSFGHPRKDEYVMQLQRFVRKGGSRTDQLTEHLLMNALIEARSCERFKILWKNLEDEDLQQFYYRLMVSEAGHYVNFINLAKTYQDPQQVERRWEEWLAFEKEVMEQLTIRGDRMH</sequence>
<dbReference type="InterPro" id="IPR010386">
    <property type="entry name" value="tRNA-Hydrxlase_MiaE"/>
</dbReference>
<dbReference type="AlphaFoldDB" id="A0A1M7QRL2"/>
<dbReference type="InterPro" id="IPR009078">
    <property type="entry name" value="Ferritin-like_SF"/>
</dbReference>
<reference evidence="1 2" key="1">
    <citation type="submission" date="2016-11" db="EMBL/GenBank/DDBJ databases">
        <authorList>
            <person name="Jaros S."/>
            <person name="Januszkiewicz K."/>
            <person name="Wedrychowicz H."/>
        </authorList>
    </citation>
    <scope>NUCLEOTIDE SEQUENCE [LARGE SCALE GENOMIC DNA]</scope>
    <source>
        <strain evidence="1 2">CGMCC 1.6102</strain>
    </source>
</reference>